<dbReference type="KEGG" id="ngr:NAEGRDRAFT_46491"/>
<evidence type="ECO:0000259" key="2">
    <source>
        <dbReference type="Pfam" id="PF00646"/>
    </source>
</evidence>
<dbReference type="RefSeq" id="XP_002681015.1">
    <property type="nucleotide sequence ID" value="XM_002680969.1"/>
</dbReference>
<reference evidence="4 5" key="1">
    <citation type="journal article" date="2010" name="Cell">
        <title>The genome of Naegleria gruberi illuminates early eukaryotic versatility.</title>
        <authorList>
            <person name="Fritz-Laylin L.K."/>
            <person name="Prochnik S.E."/>
            <person name="Ginger M.L."/>
            <person name="Dacks J.B."/>
            <person name="Carpenter M.L."/>
            <person name="Field M.C."/>
            <person name="Kuo A."/>
            <person name="Paredez A."/>
            <person name="Chapman J."/>
            <person name="Pham J."/>
            <person name="Shu S."/>
            <person name="Neupane R."/>
            <person name="Cipriano M."/>
            <person name="Mancuso J."/>
            <person name="Tu H."/>
            <person name="Salamov A."/>
            <person name="Lindquist E."/>
            <person name="Shapiro H."/>
            <person name="Lucas S."/>
            <person name="Grigoriev I.V."/>
            <person name="Cande W.Z."/>
            <person name="Fulton C."/>
            <person name="Rokhsar D.S."/>
            <person name="Dawson S.C."/>
        </authorList>
    </citation>
    <scope>NUCLEOTIDE SEQUENCE [LARGE SCALE GENOMIC DNA]</scope>
    <source>
        <strain evidence="4 5">NEG-M</strain>
    </source>
</reference>
<dbReference type="InParanoid" id="D2V3W8"/>
<accession>D2V3W8</accession>
<dbReference type="Pfam" id="PF13475">
    <property type="entry name" value="DUF4116"/>
    <property type="match status" value="1"/>
</dbReference>
<dbReference type="Proteomes" id="UP000006671">
    <property type="component" value="Unassembled WGS sequence"/>
</dbReference>
<evidence type="ECO:0000259" key="3">
    <source>
        <dbReference type="Pfam" id="PF13475"/>
    </source>
</evidence>
<evidence type="ECO:0000313" key="4">
    <source>
        <dbReference type="EMBL" id="EFC48271.1"/>
    </source>
</evidence>
<dbReference type="InterPro" id="IPR001810">
    <property type="entry name" value="F-box_dom"/>
</dbReference>
<sequence length="455" mass="53552">MKRTSSEDNSLDTFSSSKKQKSNQLLEMKPLNILVCRYDPFVLGHVFKFCSPMDLPSLAVVCKDWHDLYFSREKIVLILKEWVDTQWNNKICSGKLTWTWSVEYNPENEYHSLAYWLRLLNVLKEVNIMITDEQGKKDDNDEEEENEEEHDDEEEEQDVEEDEEEDDQEDEGEDEENDEHDDTEDLKKISHSVEFIEMGNTKLCKITTSSNRFLLVSNNGNIIRFKRKKKELLCSFYGGLSYPSFENCNYRSDYWVSLVPGKKGILVLQLKQMVKYLGFDDEYLVACNLIDIIGLKKAKVSNSKYTDYPWDQGEADGIIEFVPWEIVTACTTSDYDISHICECLDDRFFNSFDLFCKLIEVSTTMYTESIIKNISLKVDSEFFKNRGLLKYCRQERKLFKLLDESLRHDKEFLKEALRVNPSILKYLFKKEYTDIIEIDRELILDCLNRLSVAQQ</sequence>
<keyword evidence="5" id="KW-1185">Reference proteome</keyword>
<protein>
    <recommendedName>
        <fullName evidence="6">F-box domain-containing protein</fullName>
    </recommendedName>
</protein>
<dbReference type="EMBL" id="GG738851">
    <property type="protein sequence ID" value="EFC48271.1"/>
    <property type="molecule type" value="Genomic_DNA"/>
</dbReference>
<feature type="domain" description="F-box" evidence="2">
    <location>
        <begin position="42"/>
        <end position="68"/>
    </location>
</feature>
<organism evidence="5">
    <name type="scientific">Naegleria gruberi</name>
    <name type="common">Amoeba</name>
    <dbReference type="NCBI Taxonomy" id="5762"/>
    <lineage>
        <taxon>Eukaryota</taxon>
        <taxon>Discoba</taxon>
        <taxon>Heterolobosea</taxon>
        <taxon>Tetramitia</taxon>
        <taxon>Eutetramitia</taxon>
        <taxon>Vahlkampfiidae</taxon>
        <taxon>Naegleria</taxon>
    </lineage>
</organism>
<proteinExistence type="predicted"/>
<evidence type="ECO:0000313" key="5">
    <source>
        <dbReference type="Proteomes" id="UP000006671"/>
    </source>
</evidence>
<dbReference type="AlphaFoldDB" id="D2V3W8"/>
<name>D2V3W8_NAEGR</name>
<dbReference type="SUPFAM" id="SSF81383">
    <property type="entry name" value="F-box domain"/>
    <property type="match status" value="1"/>
</dbReference>
<dbReference type="CDD" id="cd09917">
    <property type="entry name" value="F-box_SF"/>
    <property type="match status" value="1"/>
</dbReference>
<dbReference type="GeneID" id="8849728"/>
<gene>
    <name evidence="4" type="ORF">NAEGRDRAFT_46491</name>
</gene>
<dbReference type="VEuPathDB" id="AmoebaDB:NAEGRDRAFT_46491"/>
<dbReference type="InterPro" id="IPR025197">
    <property type="entry name" value="DUF4116"/>
</dbReference>
<dbReference type="InterPro" id="IPR036047">
    <property type="entry name" value="F-box-like_dom_sf"/>
</dbReference>
<evidence type="ECO:0008006" key="6">
    <source>
        <dbReference type="Google" id="ProtNLM"/>
    </source>
</evidence>
<feature type="domain" description="DUF4116" evidence="3">
    <location>
        <begin position="389"/>
        <end position="429"/>
    </location>
</feature>
<dbReference type="Pfam" id="PF00646">
    <property type="entry name" value="F-box"/>
    <property type="match status" value="1"/>
</dbReference>
<feature type="region of interest" description="Disordered" evidence="1">
    <location>
        <begin position="133"/>
        <end position="186"/>
    </location>
</feature>
<feature type="compositionally biased region" description="Acidic residues" evidence="1">
    <location>
        <begin position="140"/>
        <end position="184"/>
    </location>
</feature>
<evidence type="ECO:0000256" key="1">
    <source>
        <dbReference type="SAM" id="MobiDB-lite"/>
    </source>
</evidence>